<name>A0A0K0F6M5_STRVS</name>
<evidence type="ECO:0000256" key="1">
    <source>
        <dbReference type="SAM" id="Phobius"/>
    </source>
</evidence>
<proteinExistence type="predicted"/>
<keyword evidence="1" id="KW-0812">Transmembrane</keyword>
<reference evidence="3" key="2">
    <citation type="submission" date="2015-08" db="UniProtKB">
        <authorList>
            <consortium name="WormBaseParasite"/>
        </authorList>
    </citation>
    <scope>IDENTIFICATION</scope>
</reference>
<keyword evidence="2" id="KW-1185">Reference proteome</keyword>
<dbReference type="WBParaSite" id="SVE_0446900.1">
    <property type="protein sequence ID" value="SVE_0446900.1"/>
    <property type="gene ID" value="SVE_0446900"/>
</dbReference>
<dbReference type="Proteomes" id="UP000035680">
    <property type="component" value="Unassembled WGS sequence"/>
</dbReference>
<evidence type="ECO:0000313" key="2">
    <source>
        <dbReference type="Proteomes" id="UP000035680"/>
    </source>
</evidence>
<keyword evidence="1" id="KW-1133">Transmembrane helix</keyword>
<sequence length="121" mass="14232">MGMVNKVINEESKNTHIVIIKNEVKWQENFDLLKKKVTNVNLLDEFSFKNTTTYKIPEETIHKKDTTTDDKTIRMLLSLKFAILFTGILFFLCSFIFFWQMVNNMVYCITTDTPIILIDIV</sequence>
<evidence type="ECO:0000313" key="3">
    <source>
        <dbReference type="WBParaSite" id="SVE_0446900.1"/>
    </source>
</evidence>
<protein>
    <submittedName>
        <fullName evidence="3">Uncharacterized protein</fullName>
    </submittedName>
</protein>
<feature type="transmembrane region" description="Helical" evidence="1">
    <location>
        <begin position="81"/>
        <end position="102"/>
    </location>
</feature>
<organism evidence="2 3">
    <name type="scientific">Strongyloides venezuelensis</name>
    <name type="common">Threadworm</name>
    <dbReference type="NCBI Taxonomy" id="75913"/>
    <lineage>
        <taxon>Eukaryota</taxon>
        <taxon>Metazoa</taxon>
        <taxon>Ecdysozoa</taxon>
        <taxon>Nematoda</taxon>
        <taxon>Chromadorea</taxon>
        <taxon>Rhabditida</taxon>
        <taxon>Tylenchina</taxon>
        <taxon>Panagrolaimomorpha</taxon>
        <taxon>Strongyloidoidea</taxon>
        <taxon>Strongyloididae</taxon>
        <taxon>Strongyloides</taxon>
    </lineage>
</organism>
<keyword evidence="1" id="KW-0472">Membrane</keyword>
<dbReference type="AlphaFoldDB" id="A0A0K0F6M5"/>
<reference evidence="2" key="1">
    <citation type="submission" date="2014-07" db="EMBL/GenBank/DDBJ databases">
        <authorList>
            <person name="Martin A.A"/>
            <person name="De Silva N."/>
        </authorList>
    </citation>
    <scope>NUCLEOTIDE SEQUENCE</scope>
</reference>
<accession>A0A0K0F6M5</accession>